<organism evidence="2 5">
    <name type="scientific">Carbonactinospora thermoautotrophica</name>
    <dbReference type="NCBI Taxonomy" id="1469144"/>
    <lineage>
        <taxon>Bacteria</taxon>
        <taxon>Bacillati</taxon>
        <taxon>Actinomycetota</taxon>
        <taxon>Actinomycetes</taxon>
        <taxon>Kitasatosporales</taxon>
        <taxon>Carbonactinosporaceae</taxon>
        <taxon>Carbonactinospora</taxon>
    </lineage>
</organism>
<gene>
    <name evidence="2" type="ORF">TH66_04470</name>
    <name evidence="3" type="ORF">TR74_15140</name>
</gene>
<proteinExistence type="inferred from homology"/>
<dbReference type="AlphaFoldDB" id="A0A132N4R5"/>
<dbReference type="GO" id="GO:0016301">
    <property type="term" value="F:kinase activity"/>
    <property type="evidence" value="ECO:0007669"/>
    <property type="project" value="UniProtKB-KW"/>
</dbReference>
<evidence type="ECO:0000313" key="2">
    <source>
        <dbReference type="EMBL" id="KWX05017.1"/>
    </source>
</evidence>
<protein>
    <submittedName>
        <fullName evidence="2">Glucokinase</fullName>
    </submittedName>
</protein>
<dbReference type="EMBL" id="JYIK01000983">
    <property type="protein sequence ID" value="KWX08401.1"/>
    <property type="molecule type" value="Genomic_DNA"/>
</dbReference>
<dbReference type="PATRIC" id="fig|1469144.8.peg.4512"/>
<dbReference type="InterPro" id="IPR043129">
    <property type="entry name" value="ATPase_NBD"/>
</dbReference>
<keyword evidence="2" id="KW-0808">Transferase</keyword>
<dbReference type="Pfam" id="PF00480">
    <property type="entry name" value="ROK"/>
    <property type="match status" value="1"/>
</dbReference>
<evidence type="ECO:0000313" key="5">
    <source>
        <dbReference type="Proteomes" id="UP000070659"/>
    </source>
</evidence>
<evidence type="ECO:0000256" key="1">
    <source>
        <dbReference type="ARBA" id="ARBA00006479"/>
    </source>
</evidence>
<dbReference type="Gene3D" id="3.30.420.40">
    <property type="match status" value="2"/>
</dbReference>
<dbReference type="InterPro" id="IPR000600">
    <property type="entry name" value="ROK"/>
</dbReference>
<dbReference type="Proteomes" id="UP000070659">
    <property type="component" value="Unassembled WGS sequence"/>
</dbReference>
<evidence type="ECO:0000313" key="4">
    <source>
        <dbReference type="Proteomes" id="UP000070598"/>
    </source>
</evidence>
<evidence type="ECO:0000313" key="3">
    <source>
        <dbReference type="EMBL" id="KWX08401.1"/>
    </source>
</evidence>
<dbReference type="PROSITE" id="PS01125">
    <property type="entry name" value="ROK"/>
    <property type="match status" value="1"/>
</dbReference>
<dbReference type="SUPFAM" id="SSF53067">
    <property type="entry name" value="Actin-like ATPase domain"/>
    <property type="match status" value="1"/>
</dbReference>
<dbReference type="PANTHER" id="PTHR18964:SF169">
    <property type="entry name" value="N-ACETYLMANNOSAMINE KINASE"/>
    <property type="match status" value="1"/>
</dbReference>
<dbReference type="PANTHER" id="PTHR18964">
    <property type="entry name" value="ROK (REPRESSOR, ORF, KINASE) FAMILY"/>
    <property type="match status" value="1"/>
</dbReference>
<dbReference type="EMBL" id="JYIJ01000013">
    <property type="protein sequence ID" value="KWX05017.1"/>
    <property type="molecule type" value="Genomic_DNA"/>
</dbReference>
<name>A0A132N4R5_9ACTN</name>
<dbReference type="InterPro" id="IPR049874">
    <property type="entry name" value="ROK_cs"/>
</dbReference>
<comment type="caution">
    <text evidence="2">The sequence shown here is derived from an EMBL/GenBank/DDBJ whole genome shotgun (WGS) entry which is preliminary data.</text>
</comment>
<reference evidence="4" key="1">
    <citation type="submission" date="2015-02" db="EMBL/GenBank/DDBJ databases">
        <title>Physiological reanalysis, assessment of diazotrophy, and genome sequences of multiple isolates of Streptomyces thermoautotrophicus.</title>
        <authorList>
            <person name="MacKellar D.C."/>
            <person name="Lieber L."/>
            <person name="Norman J."/>
            <person name="Bolger A."/>
            <person name="Tobin C."/>
            <person name="Murray J.W."/>
            <person name="Friesen M."/>
            <person name="Prell J."/>
        </authorList>
    </citation>
    <scope>NUCLEOTIDE SEQUENCE [LARGE SCALE GENOMIC DNA]</scope>
    <source>
        <strain evidence="4">UBT1</strain>
    </source>
</reference>
<comment type="similarity">
    <text evidence="1">Belongs to the ROK (NagC/XylR) family.</text>
</comment>
<keyword evidence="2" id="KW-0418">Kinase</keyword>
<sequence>MPWERAMTDRPVLAINIGGVRLAAAAVDSGGRVSAAVRLATPTGPVVDAEVLWRTVLALIDQVRVRSGERDFAGVGVGCGGPMQWPAGEVSPLHLPAWRNFPLRKRLQEEFPHVPVRVHNDAICVAVGEHWRGAGRGVHNVLGVVVSAGVGGGLILDGRLVNGSSGNAGHLGHVIVDSGGPPCSCGGRGCLEAYVSGPVLVQWAASQGWRIGGTVRELAVDAERGHPVAQAAIRRAGDALGVAIASVTNLCDLDVVALGGDFSTSFPLLFGPLEEAFSRHVWATYARQVRIVPAELGQEAGLVGAAALVLAGDKYWSVD</sequence>
<accession>A0A132N4R5</accession>
<dbReference type="Proteomes" id="UP000070598">
    <property type="component" value="Unassembled WGS sequence"/>
</dbReference>
<reference evidence="2 5" key="2">
    <citation type="submission" date="2015-02" db="EMBL/GenBank/DDBJ databases">
        <title>Physiological reanalysis, assessment of diazotrophy, and genome sequences of multiple isolates of Streptomyces thermoautotrophicus.</title>
        <authorList>
            <person name="MacKellar D.C."/>
            <person name="Lieber L."/>
            <person name="Norman J."/>
            <person name="Bolger A."/>
            <person name="Tobin C."/>
            <person name="Murray J.W."/>
            <person name="Prell J."/>
        </authorList>
    </citation>
    <scope>NUCLEOTIDE SEQUENCE [LARGE SCALE GENOMIC DNA]</scope>
    <source>
        <strain evidence="2 5">UBT1</strain>
    </source>
</reference>